<dbReference type="AlphaFoldDB" id="A0A1G9F5Q0"/>
<accession>A0A1G9F5Q0</accession>
<organism evidence="2 3">
    <name type="scientific">Glycomyces sambucus</name>
    <dbReference type="NCBI Taxonomy" id="380244"/>
    <lineage>
        <taxon>Bacteria</taxon>
        <taxon>Bacillati</taxon>
        <taxon>Actinomycetota</taxon>
        <taxon>Actinomycetes</taxon>
        <taxon>Glycomycetales</taxon>
        <taxon>Glycomycetaceae</taxon>
        <taxon>Glycomyces</taxon>
    </lineage>
</organism>
<protein>
    <submittedName>
        <fullName evidence="2">K+-transporting ATPase, KdpF subunit</fullName>
    </submittedName>
</protein>
<gene>
    <name evidence="2" type="ORF">SAMN05216298_1595</name>
</gene>
<dbReference type="Proteomes" id="UP000198662">
    <property type="component" value="Unassembled WGS sequence"/>
</dbReference>
<name>A0A1G9F5Q0_9ACTN</name>
<keyword evidence="3" id="KW-1185">Reference proteome</keyword>
<keyword evidence="1" id="KW-1133">Transmembrane helix</keyword>
<proteinExistence type="predicted"/>
<dbReference type="GO" id="GO:0005886">
    <property type="term" value="C:plasma membrane"/>
    <property type="evidence" value="ECO:0007669"/>
    <property type="project" value="InterPro"/>
</dbReference>
<evidence type="ECO:0000313" key="3">
    <source>
        <dbReference type="Proteomes" id="UP000198662"/>
    </source>
</evidence>
<dbReference type="NCBIfam" id="TIGR02115">
    <property type="entry name" value="potass_kdpF"/>
    <property type="match status" value="1"/>
</dbReference>
<sequence>MSAVNAIGLVLAVLVGVYLVVALLKPERF</sequence>
<reference evidence="3" key="1">
    <citation type="submission" date="2016-10" db="EMBL/GenBank/DDBJ databases">
        <authorList>
            <person name="Varghese N."/>
            <person name="Submissions S."/>
        </authorList>
    </citation>
    <scope>NUCLEOTIDE SEQUENCE [LARGE SCALE GENOMIC DNA]</scope>
    <source>
        <strain evidence="3">CGMCC 4.3147</strain>
    </source>
</reference>
<dbReference type="STRING" id="380244.SAMN05216298_1595"/>
<keyword evidence="1" id="KW-0472">Membrane</keyword>
<dbReference type="InterPro" id="IPR011726">
    <property type="entry name" value="KdpF"/>
</dbReference>
<evidence type="ECO:0000313" key="2">
    <source>
        <dbReference type="EMBL" id="SDK83779.1"/>
    </source>
</evidence>
<keyword evidence="1" id="KW-0812">Transmembrane</keyword>
<feature type="transmembrane region" description="Helical" evidence="1">
    <location>
        <begin position="6"/>
        <end position="24"/>
    </location>
</feature>
<dbReference type="Pfam" id="PF09604">
    <property type="entry name" value="Potass_KdpF"/>
    <property type="match status" value="1"/>
</dbReference>
<dbReference type="GO" id="GO:0008556">
    <property type="term" value="F:P-type potassium transmembrane transporter activity"/>
    <property type="evidence" value="ECO:0007669"/>
    <property type="project" value="InterPro"/>
</dbReference>
<dbReference type="EMBL" id="FNGF01000002">
    <property type="protein sequence ID" value="SDK83779.1"/>
    <property type="molecule type" value="Genomic_DNA"/>
</dbReference>
<evidence type="ECO:0000256" key="1">
    <source>
        <dbReference type="SAM" id="Phobius"/>
    </source>
</evidence>
<dbReference type="RefSeq" id="WP_136531143.1">
    <property type="nucleotide sequence ID" value="NZ_FNGF01000002.1"/>
</dbReference>